<comment type="caution">
    <text evidence="2">The sequence shown here is derived from an EMBL/GenBank/DDBJ whole genome shotgun (WGS) entry which is preliminary data.</text>
</comment>
<accession>A0A8X6N0U3</accession>
<protein>
    <submittedName>
        <fullName evidence="2">Uncharacterized protein</fullName>
    </submittedName>
</protein>
<gene>
    <name evidence="2" type="ORF">NPIL_89581</name>
</gene>
<reference evidence="2" key="1">
    <citation type="submission" date="2020-08" db="EMBL/GenBank/DDBJ databases">
        <title>Multicomponent nature underlies the extraordinary mechanical properties of spider dragline silk.</title>
        <authorList>
            <person name="Kono N."/>
            <person name="Nakamura H."/>
            <person name="Mori M."/>
            <person name="Yoshida Y."/>
            <person name="Ohtoshi R."/>
            <person name="Malay A.D."/>
            <person name="Moran D.A.P."/>
            <person name="Tomita M."/>
            <person name="Numata K."/>
            <person name="Arakawa K."/>
        </authorList>
    </citation>
    <scope>NUCLEOTIDE SEQUENCE</scope>
</reference>
<organism evidence="2 3">
    <name type="scientific">Nephila pilipes</name>
    <name type="common">Giant wood spider</name>
    <name type="synonym">Nephila maculata</name>
    <dbReference type="NCBI Taxonomy" id="299642"/>
    <lineage>
        <taxon>Eukaryota</taxon>
        <taxon>Metazoa</taxon>
        <taxon>Ecdysozoa</taxon>
        <taxon>Arthropoda</taxon>
        <taxon>Chelicerata</taxon>
        <taxon>Arachnida</taxon>
        <taxon>Araneae</taxon>
        <taxon>Araneomorphae</taxon>
        <taxon>Entelegynae</taxon>
        <taxon>Araneoidea</taxon>
        <taxon>Nephilidae</taxon>
        <taxon>Nephila</taxon>
    </lineage>
</organism>
<name>A0A8X6N0U3_NEPPI</name>
<evidence type="ECO:0000313" key="3">
    <source>
        <dbReference type="Proteomes" id="UP000887013"/>
    </source>
</evidence>
<dbReference type="Proteomes" id="UP000887013">
    <property type="component" value="Unassembled WGS sequence"/>
</dbReference>
<evidence type="ECO:0000313" key="2">
    <source>
        <dbReference type="EMBL" id="GFS88359.1"/>
    </source>
</evidence>
<feature type="region of interest" description="Disordered" evidence="1">
    <location>
        <begin position="119"/>
        <end position="139"/>
    </location>
</feature>
<evidence type="ECO:0000256" key="1">
    <source>
        <dbReference type="SAM" id="MobiDB-lite"/>
    </source>
</evidence>
<keyword evidence="3" id="KW-1185">Reference proteome</keyword>
<dbReference type="EMBL" id="BMAW01052957">
    <property type="protein sequence ID" value="GFS88359.1"/>
    <property type="molecule type" value="Genomic_DNA"/>
</dbReference>
<dbReference type="AlphaFoldDB" id="A0A8X6N0U3"/>
<feature type="compositionally biased region" description="Polar residues" evidence="1">
    <location>
        <begin position="127"/>
        <end position="139"/>
    </location>
</feature>
<sequence>MEHNMVMENINEMDNVNYTNFHNQLDIDRIVQMMDNAFTADELTRVINVASATLSALKKYPFEVETKQRNSIIDLEEITDKAKNRYITARKNELRAAAAALDDAAQEWGKRIQDEEFTMVKNKNKSKTPISDNSAKNKE</sequence>
<proteinExistence type="predicted"/>